<dbReference type="RefSeq" id="XP_012202618.1">
    <property type="nucleotide sequence ID" value="XM_012347228.1"/>
</dbReference>
<evidence type="ECO:0000313" key="2">
    <source>
        <dbReference type="Proteomes" id="UP000030745"/>
    </source>
</evidence>
<dbReference type="VEuPathDB" id="FungiDB:SPRG_20536"/>
<reference evidence="1 2" key="1">
    <citation type="journal article" date="2013" name="PLoS Genet.">
        <title>Distinctive expansion of potential virulence genes in the genome of the oomycete fish pathogen Saprolegnia parasitica.</title>
        <authorList>
            <person name="Jiang R.H."/>
            <person name="de Bruijn I."/>
            <person name="Haas B.J."/>
            <person name="Belmonte R."/>
            <person name="Lobach L."/>
            <person name="Christie J."/>
            <person name="van den Ackerveken G."/>
            <person name="Bottin A."/>
            <person name="Bulone V."/>
            <person name="Diaz-Moreno S.M."/>
            <person name="Dumas B."/>
            <person name="Fan L."/>
            <person name="Gaulin E."/>
            <person name="Govers F."/>
            <person name="Grenville-Briggs L.J."/>
            <person name="Horner N.R."/>
            <person name="Levin J.Z."/>
            <person name="Mammella M."/>
            <person name="Meijer H.J."/>
            <person name="Morris P."/>
            <person name="Nusbaum C."/>
            <person name="Oome S."/>
            <person name="Phillips A.J."/>
            <person name="van Rooyen D."/>
            <person name="Rzeszutek E."/>
            <person name="Saraiva M."/>
            <person name="Secombes C.J."/>
            <person name="Seidl M.F."/>
            <person name="Snel B."/>
            <person name="Stassen J.H."/>
            <person name="Sykes S."/>
            <person name="Tripathy S."/>
            <person name="van den Berg H."/>
            <person name="Vega-Arreguin J.C."/>
            <person name="Wawra S."/>
            <person name="Young S.K."/>
            <person name="Zeng Q."/>
            <person name="Dieguez-Uribeondo J."/>
            <person name="Russ C."/>
            <person name="Tyler B.M."/>
            <person name="van West P."/>
        </authorList>
    </citation>
    <scope>NUCLEOTIDE SEQUENCE [LARGE SCALE GENOMIC DNA]</scope>
    <source>
        <strain evidence="1 2">CBS 223.65</strain>
    </source>
</reference>
<gene>
    <name evidence="1" type="ORF">SPRG_20536</name>
</gene>
<accession>A0A067C8D4</accession>
<sequence>MEMKHGNKILARECINGPHLVGVVGGARPHLRVAIGVRRVGVEALTSVGRVLECLGGRVEVPLLVGVVHIAGPRVHLELAVGAVLEGVEALVVAGDLEHLVGLVPDKELVEVIGGRVDKEVGVVLAEAVAARRREADVLGLGRRAVDKRRARELAPVARAQARDGAPLELVGAQTVGREACVGGRDAVASDRPFLQLLGPVAGRCAHNAVAKVGLRHVGHGLEALAVALGHERAAGRVEDEDFVAVGAHHVRVHVAVVLGRDEARRRAELLLLETRRERARARRDDGAKVDVGALPDVDRAVAGGREREALEVVALGHVAVADAEVAGRRANVGQRLAEHARRAVEDLGARVGRVGQLLVARAGDLGGGGGEKHREEVRALHVDGRN</sequence>
<dbReference type="KEGG" id="spar:SPRG_20536"/>
<dbReference type="Proteomes" id="UP000030745">
    <property type="component" value="Unassembled WGS sequence"/>
</dbReference>
<dbReference type="EMBL" id="KK583222">
    <property type="protein sequence ID" value="KDO26738.1"/>
    <property type="molecule type" value="Genomic_DNA"/>
</dbReference>
<dbReference type="AlphaFoldDB" id="A0A067C8D4"/>
<organism evidence="1 2">
    <name type="scientific">Saprolegnia parasitica (strain CBS 223.65)</name>
    <dbReference type="NCBI Taxonomy" id="695850"/>
    <lineage>
        <taxon>Eukaryota</taxon>
        <taxon>Sar</taxon>
        <taxon>Stramenopiles</taxon>
        <taxon>Oomycota</taxon>
        <taxon>Saprolegniomycetes</taxon>
        <taxon>Saprolegniales</taxon>
        <taxon>Saprolegniaceae</taxon>
        <taxon>Saprolegnia</taxon>
    </lineage>
</organism>
<keyword evidence="2" id="KW-1185">Reference proteome</keyword>
<dbReference type="GeneID" id="24141643"/>
<evidence type="ECO:0000313" key="1">
    <source>
        <dbReference type="EMBL" id="KDO26738.1"/>
    </source>
</evidence>
<proteinExistence type="predicted"/>
<name>A0A067C8D4_SAPPC</name>
<protein>
    <submittedName>
        <fullName evidence="1">Uncharacterized protein</fullName>
    </submittedName>
</protein>